<protein>
    <submittedName>
        <fullName evidence="1">Acyl-CoA thioester hydrolase</fullName>
        <ecNumber evidence="1">3.1.2.-</ecNumber>
    </submittedName>
</protein>
<proteinExistence type="predicted"/>
<gene>
    <name evidence="1" type="ORF">BC739_005380</name>
</gene>
<name>A0ABR6BMN8_9PSEU</name>
<dbReference type="GO" id="GO:0016787">
    <property type="term" value="F:hydrolase activity"/>
    <property type="evidence" value="ECO:0007669"/>
    <property type="project" value="UniProtKB-KW"/>
</dbReference>
<dbReference type="EC" id="3.1.2.-" evidence="1"/>
<dbReference type="PANTHER" id="PTHR31793">
    <property type="entry name" value="4-HYDROXYBENZOYL-COA THIOESTERASE FAMILY MEMBER"/>
    <property type="match status" value="1"/>
</dbReference>
<dbReference type="Gene3D" id="3.10.129.10">
    <property type="entry name" value="Hotdog Thioesterase"/>
    <property type="match status" value="1"/>
</dbReference>
<organism evidence="1 2">
    <name type="scientific">Kutzneria viridogrisea</name>
    <dbReference type="NCBI Taxonomy" id="47990"/>
    <lineage>
        <taxon>Bacteria</taxon>
        <taxon>Bacillati</taxon>
        <taxon>Actinomycetota</taxon>
        <taxon>Actinomycetes</taxon>
        <taxon>Pseudonocardiales</taxon>
        <taxon>Pseudonocardiaceae</taxon>
        <taxon>Kutzneria</taxon>
    </lineage>
</organism>
<dbReference type="Proteomes" id="UP000517916">
    <property type="component" value="Unassembled WGS sequence"/>
</dbReference>
<dbReference type="SUPFAM" id="SSF54637">
    <property type="entry name" value="Thioesterase/thiol ester dehydrase-isomerase"/>
    <property type="match status" value="1"/>
</dbReference>
<dbReference type="Pfam" id="PF13279">
    <property type="entry name" value="4HBT_2"/>
    <property type="match status" value="1"/>
</dbReference>
<reference evidence="1 2" key="1">
    <citation type="submission" date="2020-08" db="EMBL/GenBank/DDBJ databases">
        <title>Genomic Encyclopedia of Archaeal and Bacterial Type Strains, Phase II (KMG-II): from individual species to whole genera.</title>
        <authorList>
            <person name="Goeker M."/>
        </authorList>
    </citation>
    <scope>NUCLEOTIDE SEQUENCE [LARGE SCALE GENOMIC DNA]</scope>
    <source>
        <strain evidence="1 2">DSM 43850</strain>
    </source>
</reference>
<evidence type="ECO:0000313" key="2">
    <source>
        <dbReference type="Proteomes" id="UP000517916"/>
    </source>
</evidence>
<keyword evidence="1" id="KW-0378">Hydrolase</keyword>
<dbReference type="CDD" id="cd00586">
    <property type="entry name" value="4HBT"/>
    <property type="match status" value="1"/>
</dbReference>
<dbReference type="InterPro" id="IPR029069">
    <property type="entry name" value="HotDog_dom_sf"/>
</dbReference>
<accession>A0ABR6BMN8</accession>
<dbReference type="RefSeq" id="WP_182838758.1">
    <property type="nucleotide sequence ID" value="NZ_BAAABQ010000030.1"/>
</dbReference>
<keyword evidence="2" id="KW-1185">Reference proteome</keyword>
<dbReference type="InterPro" id="IPR050563">
    <property type="entry name" value="4-hydroxybenzoyl-CoA_TE"/>
</dbReference>
<evidence type="ECO:0000313" key="1">
    <source>
        <dbReference type="EMBL" id="MBA8928163.1"/>
    </source>
</evidence>
<sequence length="142" mass="16000">MSFSWHSEVFFDELDLNGNLHNARYAVHVERAQSALFEQLGKSWRSFADRDADLHYAVRELHVEFLAAMTAPGPMRVELVGQRIGTTSAVYGFTCADPKAGTVFARGYRAIVKVDRDTGRPAPWSDWYREVFASLSEGGERV</sequence>
<dbReference type="PANTHER" id="PTHR31793:SF24">
    <property type="entry name" value="LONG-CHAIN ACYL-COA THIOESTERASE FADM"/>
    <property type="match status" value="1"/>
</dbReference>
<dbReference type="EMBL" id="JACJID010000004">
    <property type="protein sequence ID" value="MBA8928163.1"/>
    <property type="molecule type" value="Genomic_DNA"/>
</dbReference>
<comment type="caution">
    <text evidence="1">The sequence shown here is derived from an EMBL/GenBank/DDBJ whole genome shotgun (WGS) entry which is preliminary data.</text>
</comment>